<evidence type="ECO:0000313" key="13">
    <source>
        <dbReference type="Proteomes" id="UP000077315"/>
    </source>
</evidence>
<evidence type="ECO:0000256" key="9">
    <source>
        <dbReference type="PIRNR" id="PIRNR005700"/>
    </source>
</evidence>
<dbReference type="GO" id="GO:0070005">
    <property type="term" value="F:cysteine-type aminopeptidase activity"/>
    <property type="evidence" value="ECO:0007669"/>
    <property type="project" value="InterPro"/>
</dbReference>
<comment type="subcellular location">
    <subcellularLocation>
        <location evidence="9">Mitochondrion</location>
    </subcellularLocation>
    <subcellularLocation>
        <location evidence="9">Cytoplasm</location>
    </subcellularLocation>
</comment>
<dbReference type="Gene3D" id="3.90.70.10">
    <property type="entry name" value="Cysteine proteinases"/>
    <property type="match status" value="1"/>
</dbReference>
<feature type="compositionally biased region" description="Basic and acidic residues" evidence="11">
    <location>
        <begin position="9"/>
        <end position="18"/>
    </location>
</feature>
<evidence type="ECO:0000256" key="8">
    <source>
        <dbReference type="ARBA" id="ARBA00026080"/>
    </source>
</evidence>
<dbReference type="InParanoid" id="A0A167KJL7"/>
<dbReference type="PROSITE" id="PS00139">
    <property type="entry name" value="THIOL_PROTEASE_CYS"/>
    <property type="match status" value="1"/>
</dbReference>
<dbReference type="EMBL" id="KV440995">
    <property type="protein sequence ID" value="OAD68246.1"/>
    <property type="molecule type" value="Genomic_DNA"/>
</dbReference>
<dbReference type="OrthoDB" id="2666448at2759"/>
<dbReference type="SUPFAM" id="SSF54001">
    <property type="entry name" value="Cysteine proteinases"/>
    <property type="match status" value="1"/>
</dbReference>
<keyword evidence="5 9" id="KW-0378">Hydrolase</keyword>
<dbReference type="Proteomes" id="UP000077315">
    <property type="component" value="Unassembled WGS sequence"/>
</dbReference>
<feature type="active site" evidence="10">
    <location>
        <position position="117"/>
    </location>
</feature>
<reference evidence="13" key="1">
    <citation type="submission" date="2015-06" db="EMBL/GenBank/DDBJ databases">
        <title>Expansion of signal transduction pathways in fungi by whole-genome duplication.</title>
        <authorList>
            <consortium name="DOE Joint Genome Institute"/>
            <person name="Corrochano L.M."/>
            <person name="Kuo A."/>
            <person name="Marcet-Houben M."/>
            <person name="Polaino S."/>
            <person name="Salamov A."/>
            <person name="Villalobos J.M."/>
            <person name="Alvarez M.I."/>
            <person name="Avalos J."/>
            <person name="Benito E.P."/>
            <person name="Benoit I."/>
            <person name="Burger G."/>
            <person name="Camino L.P."/>
            <person name="Canovas D."/>
            <person name="Cerda-Olmedo E."/>
            <person name="Cheng J.-F."/>
            <person name="Dominguez A."/>
            <person name="Elias M."/>
            <person name="Eslava A.P."/>
            <person name="Glaser F."/>
            <person name="Grimwood J."/>
            <person name="Gutierrez G."/>
            <person name="Heitman J."/>
            <person name="Henrissat B."/>
            <person name="Iturriaga E.A."/>
            <person name="Lang B.F."/>
            <person name="Lavin J.L."/>
            <person name="Lee S."/>
            <person name="Li W."/>
            <person name="Lindquist E."/>
            <person name="Lopez-Garcia S."/>
            <person name="Luque E.M."/>
            <person name="Marcos A.T."/>
            <person name="Martin J."/>
            <person name="McCluskey K."/>
            <person name="Medina H.R."/>
            <person name="Miralles-Duran A."/>
            <person name="Miyazaki A."/>
            <person name="Munoz-Torres E."/>
            <person name="Oguiza J.A."/>
            <person name="Ohm R."/>
            <person name="Olmedo M."/>
            <person name="Orejas M."/>
            <person name="Ortiz-Castellanos L."/>
            <person name="Pisabarro A.G."/>
            <person name="Rodriguez-Romero J."/>
            <person name="Ruiz-Herrera J."/>
            <person name="Ruiz-Vazquez R."/>
            <person name="Sanz C."/>
            <person name="Schackwitz W."/>
            <person name="Schmutz J."/>
            <person name="Shahriari M."/>
            <person name="Shelest E."/>
            <person name="Silva-Franco F."/>
            <person name="Soanes D."/>
            <person name="Syed K."/>
            <person name="Tagua V.G."/>
            <person name="Talbot N.J."/>
            <person name="Thon M."/>
            <person name="De vries R.P."/>
            <person name="Wiebenga A."/>
            <person name="Yadav J.S."/>
            <person name="Braun E.L."/>
            <person name="Baker S."/>
            <person name="Garre V."/>
            <person name="Horwitz B."/>
            <person name="Torres-Martinez S."/>
            <person name="Idnurm A."/>
            <person name="Herrera-Estrella A."/>
            <person name="Gabaldon T."/>
            <person name="Grigoriev I.V."/>
        </authorList>
    </citation>
    <scope>NUCLEOTIDE SEQUENCE [LARGE SCALE GENOMIC DNA]</scope>
    <source>
        <strain evidence="13">NRRL 1555(-)</strain>
    </source>
</reference>
<dbReference type="Pfam" id="PF03051">
    <property type="entry name" value="Peptidase_C1_2"/>
    <property type="match status" value="1"/>
</dbReference>
<dbReference type="InterPro" id="IPR004134">
    <property type="entry name" value="Peptidase_C1B"/>
</dbReference>
<comment type="function">
    <text evidence="7">The normal physiological role of the enzyme is unknown, but it is not essential for the viability of yeast cells. Has aminopeptidase activity, shortening substrate peptides sequentially by 1 amino acid. Has bleomycin hydrolase activity, which can protect the cell from the toxic effects of bleomycin. Has homocysteine-thiolactonase activity, protecting the cell against homocysteine toxicity. Acts as a repressor in the GAL4 regulatory system, but this does not require either the peptidase or nucleic acid-binding activities.</text>
</comment>
<protein>
    <recommendedName>
        <fullName evidence="3 9">Cysteine proteinase 1, mitochondrial</fullName>
        <ecNumber evidence="2 9">3.4.22.40</ecNumber>
    </recommendedName>
</protein>
<dbReference type="PANTHER" id="PTHR10363:SF2">
    <property type="entry name" value="BLEOMYCIN HYDROLASE"/>
    <property type="match status" value="1"/>
</dbReference>
<sequence length="490" mass="55630">MGSQPSKEQQNEYDEKRASASTESPSPSSSSLADKMANLNLGSSTLGSESLTSRSLEKYSNHFWSDRKNQFALNAVVNNDYRDVIYNHRAVLKDNHVFNVKVPAEAQITNQKSSGRCWLFAGTNVMRLAVIKKYKLNDDFELSQNFLFFYDKLEKANWFLEQMIELAETDIDDRVVQYLLQTPINDGGQWDMLVNIVQKYGVVPKSVYPETFASSESARLNWLVKVKLREYAVQIREALQTGVSASIIRVIKEEMMQDIYRILVIFLGEPPAKFDWEINDKEGKVLSLSGLTPKSYFKEVVSYPIGETMSLINDPRNTYARLYTVARLGNVVGGQPIRYVNTTIRNMKRLAAEVLKSGKPVWFGCDVGQFSSSKYATMDDKIFDYSTAFNVSFGMTKEQRLLYGESMMTHAMVFTGVHFDKDGQPIRWRVENSWGPATGDKGYWIMTDTWFSEFVYQLVLEKSAVSKDLVAILDTEPSVLPAYDPMGALA</sequence>
<keyword evidence="6 9" id="KW-0788">Thiol protease</keyword>
<dbReference type="GO" id="GO:0006508">
    <property type="term" value="P:proteolysis"/>
    <property type="evidence" value="ECO:0007669"/>
    <property type="project" value="UniProtKB-KW"/>
</dbReference>
<dbReference type="AlphaFoldDB" id="A0A167KJL7"/>
<dbReference type="InterPro" id="IPR038765">
    <property type="entry name" value="Papain-like_cys_pep_sf"/>
</dbReference>
<feature type="active site" evidence="10">
    <location>
        <position position="410"/>
    </location>
</feature>
<evidence type="ECO:0000256" key="11">
    <source>
        <dbReference type="SAM" id="MobiDB-lite"/>
    </source>
</evidence>
<dbReference type="GO" id="GO:0004197">
    <property type="term" value="F:cysteine-type endopeptidase activity"/>
    <property type="evidence" value="ECO:0007669"/>
    <property type="project" value="UniProtKB-EC"/>
</dbReference>
<comment type="catalytic activity">
    <reaction evidence="1 9">
        <text>Inactivates bleomycin B2 (a cytotoxic glycometallopeptide) by hydrolysis of a carboxyamide bond of beta-aminoalanine, but also shows general aminopeptidase activity. The specificity varies somewhat with source, but amino acid arylamides of Met, Leu and Ala are preferred.</text>
        <dbReference type="EC" id="3.4.22.40"/>
    </reaction>
</comment>
<evidence type="ECO:0000256" key="7">
    <source>
        <dbReference type="ARBA" id="ARBA00025347"/>
    </source>
</evidence>
<proteinExistence type="inferred from homology"/>
<keyword evidence="9" id="KW-0963">Cytoplasm</keyword>
<dbReference type="InterPro" id="IPR000169">
    <property type="entry name" value="Pept_cys_AS"/>
</dbReference>
<evidence type="ECO:0000256" key="4">
    <source>
        <dbReference type="ARBA" id="ARBA00022670"/>
    </source>
</evidence>
<evidence type="ECO:0000256" key="5">
    <source>
        <dbReference type="ARBA" id="ARBA00022801"/>
    </source>
</evidence>
<name>A0A167KJL7_PHYB8</name>
<comment type="similarity">
    <text evidence="9">Belongs to the peptidase C1 family.</text>
</comment>
<evidence type="ECO:0000256" key="6">
    <source>
        <dbReference type="ARBA" id="ARBA00022807"/>
    </source>
</evidence>
<dbReference type="PIRSF" id="PIRSF005700">
    <property type="entry name" value="PepC"/>
    <property type="match status" value="1"/>
</dbReference>
<feature type="region of interest" description="Disordered" evidence="11">
    <location>
        <begin position="1"/>
        <end position="34"/>
    </location>
</feature>
<comment type="subunit">
    <text evidence="8">Homohexamer. Binds to nucleic acids. Binds single-stranded DNA and RNA with higher affinity than double-stranded DNA.</text>
</comment>
<dbReference type="CDD" id="cd00585">
    <property type="entry name" value="Peptidase_C1B"/>
    <property type="match status" value="1"/>
</dbReference>
<dbReference type="GO" id="GO:0043418">
    <property type="term" value="P:homocysteine catabolic process"/>
    <property type="evidence" value="ECO:0007669"/>
    <property type="project" value="TreeGrafter"/>
</dbReference>
<dbReference type="STRING" id="763407.A0A167KJL7"/>
<dbReference type="RefSeq" id="XP_018286286.1">
    <property type="nucleotide sequence ID" value="XM_018438734.1"/>
</dbReference>
<dbReference type="GO" id="GO:0009636">
    <property type="term" value="P:response to toxic substance"/>
    <property type="evidence" value="ECO:0007669"/>
    <property type="project" value="TreeGrafter"/>
</dbReference>
<evidence type="ECO:0000256" key="3">
    <source>
        <dbReference type="ARBA" id="ARBA00016900"/>
    </source>
</evidence>
<evidence type="ECO:0000256" key="10">
    <source>
        <dbReference type="PIRSR" id="PIRSR005700-1"/>
    </source>
</evidence>
<keyword evidence="9" id="KW-0496">Mitochondrion</keyword>
<feature type="active site" evidence="10">
    <location>
        <position position="432"/>
    </location>
</feature>
<comment type="function">
    <text evidence="9">Has aminopeptidase activity, shortening substrate peptides sequentially by 1 amino acid. Has bleomycin hydrolase activity, which can protect the cell from the toxic effects of bleomycin. Has homocysteine-thiolactonase activity, protecting the cell against homocysteine toxicity.</text>
</comment>
<dbReference type="PANTHER" id="PTHR10363">
    <property type="entry name" value="BLEOMYCIN HYDROLASE"/>
    <property type="match status" value="1"/>
</dbReference>
<evidence type="ECO:0000256" key="2">
    <source>
        <dbReference type="ARBA" id="ARBA00012465"/>
    </source>
</evidence>
<dbReference type="EC" id="3.4.22.40" evidence="2 9"/>
<keyword evidence="13" id="KW-1185">Reference proteome</keyword>
<evidence type="ECO:0000313" key="12">
    <source>
        <dbReference type="EMBL" id="OAD68246.1"/>
    </source>
</evidence>
<dbReference type="GO" id="GO:0005739">
    <property type="term" value="C:mitochondrion"/>
    <property type="evidence" value="ECO:0007669"/>
    <property type="project" value="UniProtKB-SubCell"/>
</dbReference>
<dbReference type="VEuPathDB" id="FungiDB:PHYBLDRAFT_183205"/>
<gene>
    <name evidence="12" type="ORF">PHYBLDRAFT_183205</name>
</gene>
<evidence type="ECO:0000256" key="1">
    <source>
        <dbReference type="ARBA" id="ARBA00000423"/>
    </source>
</evidence>
<feature type="compositionally biased region" description="Low complexity" evidence="11">
    <location>
        <begin position="19"/>
        <end position="31"/>
    </location>
</feature>
<accession>A0A167KJL7</accession>
<organism evidence="12 13">
    <name type="scientific">Phycomyces blakesleeanus (strain ATCC 8743b / DSM 1359 / FGSC 10004 / NBRC 33097 / NRRL 1555)</name>
    <dbReference type="NCBI Taxonomy" id="763407"/>
    <lineage>
        <taxon>Eukaryota</taxon>
        <taxon>Fungi</taxon>
        <taxon>Fungi incertae sedis</taxon>
        <taxon>Mucoromycota</taxon>
        <taxon>Mucoromycotina</taxon>
        <taxon>Mucoromycetes</taxon>
        <taxon>Mucorales</taxon>
        <taxon>Phycomycetaceae</taxon>
        <taxon>Phycomyces</taxon>
    </lineage>
</organism>
<dbReference type="GeneID" id="28999640"/>
<keyword evidence="4 9" id="KW-0645">Protease</keyword>